<evidence type="ECO:0000313" key="2">
    <source>
        <dbReference type="EMBL" id="MBB3891739.1"/>
    </source>
</evidence>
<evidence type="ECO:0000313" key="3">
    <source>
        <dbReference type="Proteomes" id="UP000530564"/>
    </source>
</evidence>
<dbReference type="RefSeq" id="WP_183773130.1">
    <property type="nucleotide sequence ID" value="NZ_JACIDK010000003.1"/>
</dbReference>
<dbReference type="AlphaFoldDB" id="A0A840A170"/>
<accession>A0A840A170</accession>
<dbReference type="InterPro" id="IPR029058">
    <property type="entry name" value="AB_hydrolase_fold"/>
</dbReference>
<gene>
    <name evidence="2" type="ORF">GGQ61_002467</name>
</gene>
<reference evidence="2 3" key="1">
    <citation type="submission" date="2020-08" db="EMBL/GenBank/DDBJ databases">
        <title>Genomic Encyclopedia of Type Strains, Phase IV (KMG-IV): sequencing the most valuable type-strain genomes for metagenomic binning, comparative biology and taxonomic classification.</title>
        <authorList>
            <person name="Goeker M."/>
        </authorList>
    </citation>
    <scope>NUCLEOTIDE SEQUENCE [LARGE SCALE GENOMIC DNA]</scope>
    <source>
        <strain evidence="2 3">DSM 21793</strain>
    </source>
</reference>
<dbReference type="Pfam" id="PF00561">
    <property type="entry name" value="Abhydrolase_1"/>
    <property type="match status" value="1"/>
</dbReference>
<keyword evidence="3" id="KW-1185">Reference proteome</keyword>
<protein>
    <submittedName>
        <fullName evidence="2">Pimeloyl-ACP methyl ester carboxylesterase/DNA-binding CsgD family transcriptional regulator</fullName>
    </submittedName>
</protein>
<dbReference type="InterPro" id="IPR036388">
    <property type="entry name" value="WH-like_DNA-bd_sf"/>
</dbReference>
<dbReference type="EMBL" id="JACIDK010000003">
    <property type="protein sequence ID" value="MBB3891739.1"/>
    <property type="molecule type" value="Genomic_DNA"/>
</dbReference>
<feature type="domain" description="AB hydrolase-1" evidence="1">
    <location>
        <begin position="331"/>
        <end position="578"/>
    </location>
</feature>
<dbReference type="Proteomes" id="UP000530564">
    <property type="component" value="Unassembled WGS sequence"/>
</dbReference>
<dbReference type="PANTHER" id="PTHR43798">
    <property type="entry name" value="MONOACYLGLYCEROL LIPASE"/>
    <property type="match status" value="1"/>
</dbReference>
<keyword evidence="2" id="KW-0238">DNA-binding</keyword>
<dbReference type="PANTHER" id="PTHR43798:SF33">
    <property type="entry name" value="HYDROLASE, PUTATIVE (AFU_ORTHOLOGUE AFUA_2G14860)-RELATED"/>
    <property type="match status" value="1"/>
</dbReference>
<dbReference type="InterPro" id="IPR050266">
    <property type="entry name" value="AB_hydrolase_sf"/>
</dbReference>
<dbReference type="Gene3D" id="3.40.50.1820">
    <property type="entry name" value="alpha/beta hydrolase"/>
    <property type="match status" value="1"/>
</dbReference>
<organism evidence="2 3">
    <name type="scientific">Phenylobacterium haematophilum</name>
    <dbReference type="NCBI Taxonomy" id="98513"/>
    <lineage>
        <taxon>Bacteria</taxon>
        <taxon>Pseudomonadati</taxon>
        <taxon>Pseudomonadota</taxon>
        <taxon>Alphaproteobacteria</taxon>
        <taxon>Caulobacterales</taxon>
        <taxon>Caulobacteraceae</taxon>
        <taxon>Phenylobacterium</taxon>
    </lineage>
</organism>
<dbReference type="GO" id="GO:0016020">
    <property type="term" value="C:membrane"/>
    <property type="evidence" value="ECO:0007669"/>
    <property type="project" value="TreeGrafter"/>
</dbReference>
<dbReference type="InterPro" id="IPR000073">
    <property type="entry name" value="AB_hydrolase_1"/>
</dbReference>
<dbReference type="GO" id="GO:0003677">
    <property type="term" value="F:DNA binding"/>
    <property type="evidence" value="ECO:0007669"/>
    <property type="project" value="UniProtKB-KW"/>
</dbReference>
<dbReference type="Gene3D" id="1.10.10.10">
    <property type="entry name" value="Winged helix-like DNA-binding domain superfamily/Winged helix DNA-binding domain"/>
    <property type="match status" value="1"/>
</dbReference>
<dbReference type="SUPFAM" id="SSF46894">
    <property type="entry name" value="C-terminal effector domain of the bipartite response regulators"/>
    <property type="match status" value="1"/>
</dbReference>
<dbReference type="GO" id="GO:0006355">
    <property type="term" value="P:regulation of DNA-templated transcription"/>
    <property type="evidence" value="ECO:0007669"/>
    <property type="project" value="InterPro"/>
</dbReference>
<dbReference type="GO" id="GO:0047372">
    <property type="term" value="F:monoacylglycerol lipase activity"/>
    <property type="evidence" value="ECO:0007669"/>
    <property type="project" value="TreeGrafter"/>
</dbReference>
<dbReference type="SUPFAM" id="SSF53474">
    <property type="entry name" value="alpha/beta-Hydrolases"/>
    <property type="match status" value="1"/>
</dbReference>
<dbReference type="GO" id="GO:0046464">
    <property type="term" value="P:acylglycerol catabolic process"/>
    <property type="evidence" value="ECO:0007669"/>
    <property type="project" value="TreeGrafter"/>
</dbReference>
<name>A0A840A170_9CAUL</name>
<evidence type="ECO:0000259" key="1">
    <source>
        <dbReference type="Pfam" id="PF00561"/>
    </source>
</evidence>
<sequence length="591" mass="61929">MNPLTARPAAEQDLPADLLSTVESRPGDAPTKALGGPVVIDPETFASATCGRDGTLGLVDDRFQAWKLAGPGDALTPRPSGAARICLAADADGRVFPVAVAPADQARGWPISGSVRRRIETGAVSHVVVACAPAGRLGAGSTAFTQRLGLTGLEARVTSGLVRTGDLRLAAKTAGVAYETARKSLKSAMRKAGVRRQGEFVALCVAVHAGQTMPQGDVDHWLIELFGLTPRQARTAILLAEGLERVDVGRRLRISQHLVKAELKTVFGSCAVASAAALAGLVGELRLLNAMVCATEIGFARDVGEPLKLIARQGRRGRIAIADHGPPGAAPVLILHTAATGRHNPQTFVRALQARGLRPIALDRPGFGLTDMVEGDYLVQSAQDLVDVMDALNLPTASVLARNAGLVVSRLLARHANRVRGAVILNPEPPASADRRRGGLVGQIKGLVYATPWLIEGLARYLSRNASAAIVERLALKSLQASAVDRATLADPEVRAAYVRSSQLSAMQGGAGFIAVARTEPAEAVDILEDGGAITIVCGLQDPLYSPADSLPPLQDAWPGCRVVTLADAGRLVHLQRPDLIAEILAEPWVG</sequence>
<dbReference type="InterPro" id="IPR016032">
    <property type="entry name" value="Sig_transdc_resp-reg_C-effctor"/>
</dbReference>
<comment type="caution">
    <text evidence="2">The sequence shown here is derived from an EMBL/GenBank/DDBJ whole genome shotgun (WGS) entry which is preliminary data.</text>
</comment>
<proteinExistence type="predicted"/>